<dbReference type="SUPFAM" id="SSF52499">
    <property type="entry name" value="Isochorismatase-like hydrolases"/>
    <property type="match status" value="1"/>
</dbReference>
<evidence type="ECO:0000256" key="2">
    <source>
        <dbReference type="ARBA" id="ARBA00022801"/>
    </source>
</evidence>
<dbReference type="InterPro" id="IPR000868">
    <property type="entry name" value="Isochorismatase-like_dom"/>
</dbReference>
<dbReference type="OrthoDB" id="167809at2759"/>
<dbReference type="Pfam" id="PF00857">
    <property type="entry name" value="Isochorismatase"/>
    <property type="match status" value="1"/>
</dbReference>
<keyword evidence="5" id="KW-1185">Reference proteome</keyword>
<organism evidence="4 5">
    <name type="scientific">Diplodia corticola</name>
    <dbReference type="NCBI Taxonomy" id="236234"/>
    <lineage>
        <taxon>Eukaryota</taxon>
        <taxon>Fungi</taxon>
        <taxon>Dikarya</taxon>
        <taxon>Ascomycota</taxon>
        <taxon>Pezizomycotina</taxon>
        <taxon>Dothideomycetes</taxon>
        <taxon>Dothideomycetes incertae sedis</taxon>
        <taxon>Botryosphaeriales</taxon>
        <taxon>Botryosphaeriaceae</taxon>
        <taxon>Diplodia</taxon>
    </lineage>
</organism>
<evidence type="ECO:0000259" key="3">
    <source>
        <dbReference type="Pfam" id="PF00857"/>
    </source>
</evidence>
<dbReference type="GO" id="GO:0016787">
    <property type="term" value="F:hydrolase activity"/>
    <property type="evidence" value="ECO:0007669"/>
    <property type="project" value="UniProtKB-KW"/>
</dbReference>
<sequence length="259" mass="27442">MVASQIPAAVPYAWPSDASFSRETTALVIIDMQNDFCTDGGYMTHQGHDISGARAIIPGIQALLHAFREVGWQVYHTREGHRADLSTLSPREAFRSRNNPSGQGIGAPSPLGGRLLIRGGKGHDIIPELYPAEGEPIVDKAGKGAFANTDFELLLRNRGIRNLLIAGVTTDVCVSTTVREASDRGFDCAVLKDACASVHVALHEATLSSIAGEGGIFGTVLAVENVLEAMGQAAAYASFLRAAPWPGPGETKIAEPLQQ</sequence>
<comment type="similarity">
    <text evidence="1">Belongs to the isochorismatase family.</text>
</comment>
<proteinExistence type="inferred from homology"/>
<dbReference type="AlphaFoldDB" id="A0A1J9R0R3"/>
<keyword evidence="2" id="KW-0378">Hydrolase</keyword>
<comment type="caution">
    <text evidence="4">The sequence shown here is derived from an EMBL/GenBank/DDBJ whole genome shotgun (WGS) entry which is preliminary data.</text>
</comment>
<dbReference type="PANTHER" id="PTHR43540:SF9">
    <property type="entry name" value="FAMILY HYDROLASE, PUTATIVE (AFU_ORTHOLOGUE AFUA_2G08700)-RELATED"/>
    <property type="match status" value="1"/>
</dbReference>
<evidence type="ECO:0000313" key="5">
    <source>
        <dbReference type="Proteomes" id="UP000183809"/>
    </source>
</evidence>
<dbReference type="Gene3D" id="3.40.50.850">
    <property type="entry name" value="Isochorismatase-like"/>
    <property type="match status" value="1"/>
</dbReference>
<protein>
    <submittedName>
        <fullName evidence="4">Isochorismatase family</fullName>
    </submittedName>
</protein>
<reference evidence="4 5" key="1">
    <citation type="submission" date="2016-10" db="EMBL/GenBank/DDBJ databases">
        <title>Proteomics and genomics reveal pathogen-plant mechanisms compatible with a hemibiotrophic lifestyle of Diplodia corticola.</title>
        <authorList>
            <person name="Fernandes I."/>
            <person name="De Jonge R."/>
            <person name="Van De Peer Y."/>
            <person name="Devreese B."/>
            <person name="Alves A."/>
            <person name="Esteves A.C."/>
        </authorList>
    </citation>
    <scope>NUCLEOTIDE SEQUENCE [LARGE SCALE GENOMIC DNA]</scope>
    <source>
        <strain evidence="4 5">CBS 112549</strain>
    </source>
</reference>
<dbReference type="PANTHER" id="PTHR43540">
    <property type="entry name" value="PEROXYUREIDOACRYLATE/UREIDOACRYLATE AMIDOHYDROLASE-RELATED"/>
    <property type="match status" value="1"/>
</dbReference>
<evidence type="ECO:0000313" key="4">
    <source>
        <dbReference type="EMBL" id="OJD34966.1"/>
    </source>
</evidence>
<dbReference type="CDD" id="cd00431">
    <property type="entry name" value="cysteine_hydrolases"/>
    <property type="match status" value="1"/>
</dbReference>
<dbReference type="RefSeq" id="XP_020131226.1">
    <property type="nucleotide sequence ID" value="XM_020271898.1"/>
</dbReference>
<dbReference type="InterPro" id="IPR036380">
    <property type="entry name" value="Isochorismatase-like_sf"/>
</dbReference>
<accession>A0A1J9R0R3</accession>
<dbReference type="InterPro" id="IPR050272">
    <property type="entry name" value="Isochorismatase-like_hydrls"/>
</dbReference>
<evidence type="ECO:0000256" key="1">
    <source>
        <dbReference type="ARBA" id="ARBA00006336"/>
    </source>
</evidence>
<feature type="domain" description="Isochorismatase-like" evidence="3">
    <location>
        <begin position="25"/>
        <end position="216"/>
    </location>
</feature>
<dbReference type="GeneID" id="31012157"/>
<dbReference type="EMBL" id="MNUE01000019">
    <property type="protein sequence ID" value="OJD34966.1"/>
    <property type="molecule type" value="Genomic_DNA"/>
</dbReference>
<dbReference type="Proteomes" id="UP000183809">
    <property type="component" value="Unassembled WGS sequence"/>
</dbReference>
<gene>
    <name evidence="4" type="ORF">BKCO1_19000113</name>
</gene>
<name>A0A1J9R0R3_9PEZI</name>